<evidence type="ECO:0000259" key="2">
    <source>
        <dbReference type="PROSITE" id="PS50989"/>
    </source>
</evidence>
<proteinExistence type="predicted"/>
<gene>
    <name evidence="3" type="ORF">EH55_09280</name>
</gene>
<comment type="caution">
    <text evidence="3">The sequence shown here is derived from an EMBL/GenBank/DDBJ whole genome shotgun (WGS) entry which is preliminary data.</text>
</comment>
<dbReference type="RefSeq" id="WP_037977711.1">
    <property type="nucleotide sequence ID" value="NZ_JMKI01000045.1"/>
</dbReference>
<dbReference type="Gene3D" id="3.90.226.10">
    <property type="entry name" value="2-enoyl-CoA Hydratase, Chain A, domain 1"/>
    <property type="match status" value="2"/>
</dbReference>
<dbReference type="InterPro" id="IPR011762">
    <property type="entry name" value="COA_CT_N"/>
</dbReference>
<accession>A0A073IMM9</accession>
<dbReference type="GO" id="GO:0016740">
    <property type="term" value="F:transferase activity"/>
    <property type="evidence" value="ECO:0007669"/>
    <property type="project" value="UniProtKB-KW"/>
</dbReference>
<dbReference type="GO" id="GO:0004658">
    <property type="term" value="F:propionyl-CoA carboxylase activity"/>
    <property type="evidence" value="ECO:0007669"/>
    <property type="project" value="TreeGrafter"/>
</dbReference>
<feature type="domain" description="CoA carboxyltransferase N-terminal" evidence="1">
    <location>
        <begin position="1"/>
        <end position="256"/>
    </location>
</feature>
<dbReference type="PATRIC" id="fig|2754.20.peg.1995"/>
<dbReference type="PROSITE" id="PS50980">
    <property type="entry name" value="COA_CT_NTER"/>
    <property type="match status" value="1"/>
</dbReference>
<dbReference type="PANTHER" id="PTHR43842">
    <property type="entry name" value="PROPIONYL-COA CARBOXYLASE BETA CHAIN"/>
    <property type="match status" value="1"/>
</dbReference>
<dbReference type="AlphaFoldDB" id="A0A073IMM9"/>
<feature type="domain" description="CoA carboxyltransferase C-terminal" evidence="2">
    <location>
        <begin position="260"/>
        <end position="495"/>
    </location>
</feature>
<dbReference type="eggNOG" id="COG4799">
    <property type="taxonomic scope" value="Bacteria"/>
</dbReference>
<dbReference type="Pfam" id="PF01039">
    <property type="entry name" value="Carboxyl_trans"/>
    <property type="match status" value="1"/>
</dbReference>
<dbReference type="EMBL" id="JMKI01000045">
    <property type="protein sequence ID" value="KEJ91588.1"/>
    <property type="molecule type" value="Genomic_DNA"/>
</dbReference>
<dbReference type="InterPro" id="IPR029045">
    <property type="entry name" value="ClpP/crotonase-like_dom_sf"/>
</dbReference>
<keyword evidence="4" id="KW-1185">Reference proteome</keyword>
<evidence type="ECO:0000313" key="3">
    <source>
        <dbReference type="EMBL" id="KEJ91588.1"/>
    </source>
</evidence>
<evidence type="ECO:0000259" key="1">
    <source>
        <dbReference type="PROSITE" id="PS50980"/>
    </source>
</evidence>
<dbReference type="Proteomes" id="UP000027665">
    <property type="component" value="Unassembled WGS sequence"/>
</dbReference>
<dbReference type="InterPro" id="IPR051047">
    <property type="entry name" value="AccD/PCCB"/>
</dbReference>
<dbReference type="SUPFAM" id="SSF52096">
    <property type="entry name" value="ClpP/crotonase"/>
    <property type="match status" value="2"/>
</dbReference>
<organism evidence="3 4">
    <name type="scientific">Synergistes jonesii</name>
    <dbReference type="NCBI Taxonomy" id="2754"/>
    <lineage>
        <taxon>Bacteria</taxon>
        <taxon>Thermotogati</taxon>
        <taxon>Synergistota</taxon>
        <taxon>Synergistia</taxon>
        <taxon>Synergistales</taxon>
        <taxon>Synergistaceae</taxon>
        <taxon>Synergistes</taxon>
    </lineage>
</organism>
<dbReference type="PANTHER" id="PTHR43842:SF2">
    <property type="entry name" value="PROPIONYL-COA CARBOXYLASE BETA CHAIN, MITOCHONDRIAL"/>
    <property type="match status" value="1"/>
</dbReference>
<dbReference type="PROSITE" id="PS50989">
    <property type="entry name" value="COA_CT_CTER"/>
    <property type="match status" value="1"/>
</dbReference>
<dbReference type="InterPro" id="IPR034733">
    <property type="entry name" value="AcCoA_carboxyl_beta"/>
</dbReference>
<dbReference type="InterPro" id="IPR011763">
    <property type="entry name" value="COA_CT_C"/>
</dbReference>
<reference evidence="3 4" key="1">
    <citation type="submission" date="2014-04" db="EMBL/GenBank/DDBJ databases">
        <title>Draft Genome Sequence of Synergistes jonesii.</title>
        <authorList>
            <person name="Coil D.A."/>
            <person name="Eisen J.A."/>
            <person name="Holland-Moritz H.E."/>
        </authorList>
    </citation>
    <scope>NUCLEOTIDE SEQUENCE [LARGE SCALE GENOMIC DNA]</scope>
    <source>
        <strain evidence="3 4">78-1</strain>
    </source>
</reference>
<evidence type="ECO:0000313" key="4">
    <source>
        <dbReference type="Proteomes" id="UP000027665"/>
    </source>
</evidence>
<protein>
    <submittedName>
        <fullName evidence="3">Methylmalonyl-CoA carboxyltransferase</fullName>
    </submittedName>
</protein>
<keyword evidence="3" id="KW-0808">Transferase</keyword>
<sequence>MNQKLQTMLDKKAHIMLQGGQERINKQHAKGRLTARERIDLLFDPGTFVEYNMFVKPRATRFGMDKVDAPADGIVTGHGLINGRKAFAYSQDATVLGGSMGEMHGLKLARMQELALEVGAPIIGLNDSGGGRLQEGPGASVYGTVFYNNVTASGVIPQISAIMGSCAGGACYSPALTDFVVMVDKSSKAFITGPAVIKEVTGEVVDFETLGGAMTHSSKSGLCNLVARDDYDCIEQIKCLLGFFPDNCQKLPPIFATNDDANRRIEEFNDIIPESKRKSYDMKGIITKLADNNFFFEISPMYARNIVVGFVRMGGMPVGVVANQPSSLAGCLDINASCKAARFIRTCDSFNIPLLSIVDVPGYLPGVNQEHDGIIRHGAKMLYAWAEATVPKIIMPIRKSYGGATPAMCSIDMKADFVMAWPTCERAVVGADAAVKVLYKNEIEQADDPAAAREMYKQAYEKEFLNPYRSAELGKFEDVIEPAESRMKIIQTLRMFWGRKKERPARKHGNIPL</sequence>
<dbReference type="STRING" id="2754.EH55_09280"/>
<name>A0A073IMM9_9BACT</name>
<dbReference type="GeneID" id="90984303"/>
<dbReference type="OrthoDB" id="9803706at2"/>